<protein>
    <submittedName>
        <fullName evidence="3">Uncharacterized protein</fullName>
    </submittedName>
</protein>
<dbReference type="STRING" id="52.CMC5_046640"/>
<reference evidence="3 4" key="1">
    <citation type="submission" date="2015-07" db="EMBL/GenBank/DDBJ databases">
        <title>Genome analysis of myxobacterium Chondromyces crocatus Cm c5 reveals a high potential for natural compound synthesis and the genetic basis for the loss of fruiting body formation.</title>
        <authorList>
            <person name="Zaburannyi N."/>
            <person name="Bunk B."/>
            <person name="Maier J."/>
            <person name="Overmann J."/>
            <person name="Mueller R."/>
        </authorList>
    </citation>
    <scope>NUCLEOTIDE SEQUENCE [LARGE SCALE GENOMIC DNA]</scope>
    <source>
        <strain evidence="3 4">Cm c5</strain>
    </source>
</reference>
<evidence type="ECO:0000313" key="3">
    <source>
        <dbReference type="EMBL" id="AKT40509.1"/>
    </source>
</evidence>
<feature type="transmembrane region" description="Helical" evidence="2">
    <location>
        <begin position="148"/>
        <end position="171"/>
    </location>
</feature>
<gene>
    <name evidence="3" type="ORF">CMC5_046640</name>
</gene>
<dbReference type="Proteomes" id="UP000067626">
    <property type="component" value="Chromosome"/>
</dbReference>
<sequence length="394" mass="42729">MTVTGRASSPAFDASPPTGAQHKGEDARAPRAVHAEVADVGPAPERGARLFATASTHAREAMETVYAARLAPPTSPSPLNRLAYGAGLPLAVVGALLAHPDAGRRYRRVCFTQAAVVLALGLLFGGVLERAINLLWGMDSRGPWGQGASWITLVSAFYATLSTVEWCVIALSRQYHDAIGRDAALLTGAEPEDPAFTPQVKVDLHWVMKRVRRYVRGWIAFTAGLPGLALLWLVPGAGAELYAVASTLWGAYWLIVLVAAKSAHAWKEEGSAPSPWFRRGWDELTTTAPGFRWWLPRSYGQLLRRATSQLDSPAAAFERAPWEMMGVAFARVLGGLPLFYLLVRPIIPVAAQHVLRGQRERELERQSKLLRDADGAPAATSTDLTVSSVRRRSS</sequence>
<keyword evidence="2" id="KW-1133">Transmembrane helix</keyword>
<dbReference type="KEGG" id="ccro:CMC5_046640"/>
<keyword evidence="2" id="KW-0472">Membrane</keyword>
<accession>A0A0K1EI25</accession>
<dbReference type="OrthoDB" id="5382404at2"/>
<evidence type="ECO:0000256" key="2">
    <source>
        <dbReference type="SAM" id="Phobius"/>
    </source>
</evidence>
<keyword evidence="4" id="KW-1185">Reference proteome</keyword>
<organism evidence="3 4">
    <name type="scientific">Chondromyces crocatus</name>
    <dbReference type="NCBI Taxonomy" id="52"/>
    <lineage>
        <taxon>Bacteria</taxon>
        <taxon>Pseudomonadati</taxon>
        <taxon>Myxococcota</taxon>
        <taxon>Polyangia</taxon>
        <taxon>Polyangiales</taxon>
        <taxon>Polyangiaceae</taxon>
        <taxon>Chondromyces</taxon>
    </lineage>
</organism>
<proteinExistence type="predicted"/>
<dbReference type="RefSeq" id="WP_050432436.1">
    <property type="nucleotide sequence ID" value="NZ_CP012159.1"/>
</dbReference>
<dbReference type="EMBL" id="CP012159">
    <property type="protein sequence ID" value="AKT40509.1"/>
    <property type="molecule type" value="Genomic_DNA"/>
</dbReference>
<feature type="region of interest" description="Disordered" evidence="1">
    <location>
        <begin position="1"/>
        <end position="32"/>
    </location>
</feature>
<feature type="compositionally biased region" description="Polar residues" evidence="1">
    <location>
        <begin position="379"/>
        <end position="388"/>
    </location>
</feature>
<feature type="region of interest" description="Disordered" evidence="1">
    <location>
        <begin position="371"/>
        <end position="394"/>
    </location>
</feature>
<evidence type="ECO:0000256" key="1">
    <source>
        <dbReference type="SAM" id="MobiDB-lite"/>
    </source>
</evidence>
<feature type="compositionally biased region" description="Basic and acidic residues" evidence="1">
    <location>
        <begin position="22"/>
        <end position="32"/>
    </location>
</feature>
<feature type="transmembrane region" description="Helical" evidence="2">
    <location>
        <begin position="241"/>
        <end position="260"/>
    </location>
</feature>
<dbReference type="AlphaFoldDB" id="A0A0K1EI25"/>
<evidence type="ECO:0000313" key="4">
    <source>
        <dbReference type="Proteomes" id="UP000067626"/>
    </source>
</evidence>
<feature type="transmembrane region" description="Helical" evidence="2">
    <location>
        <begin position="218"/>
        <end position="235"/>
    </location>
</feature>
<feature type="transmembrane region" description="Helical" evidence="2">
    <location>
        <begin position="110"/>
        <end position="128"/>
    </location>
</feature>
<keyword evidence="2" id="KW-0812">Transmembrane</keyword>
<name>A0A0K1EI25_CHOCO</name>